<protein>
    <submittedName>
        <fullName evidence="1">Uncharacterized protein</fullName>
    </submittedName>
</protein>
<sequence length="62" mass="6739">YRLCRVWRQGVHACSWCADMGHWSGIHWPVVHCIRAVPDRAAARAHVPGAGSVCCPPAACCV</sequence>
<organism evidence="1 2">
    <name type="scientific">Linderina macrospora</name>
    <dbReference type="NCBI Taxonomy" id="4868"/>
    <lineage>
        <taxon>Eukaryota</taxon>
        <taxon>Fungi</taxon>
        <taxon>Fungi incertae sedis</taxon>
        <taxon>Zoopagomycota</taxon>
        <taxon>Kickxellomycotina</taxon>
        <taxon>Kickxellomycetes</taxon>
        <taxon>Kickxellales</taxon>
        <taxon>Kickxellaceae</taxon>
        <taxon>Linderina</taxon>
    </lineage>
</organism>
<gene>
    <name evidence="1" type="ORF">FBU59_004444</name>
</gene>
<accession>A0ACC1J5S9</accession>
<dbReference type="Proteomes" id="UP001150603">
    <property type="component" value="Unassembled WGS sequence"/>
</dbReference>
<comment type="caution">
    <text evidence="1">The sequence shown here is derived from an EMBL/GenBank/DDBJ whole genome shotgun (WGS) entry which is preliminary data.</text>
</comment>
<feature type="non-terminal residue" evidence="1">
    <location>
        <position position="1"/>
    </location>
</feature>
<evidence type="ECO:0000313" key="2">
    <source>
        <dbReference type="Proteomes" id="UP001150603"/>
    </source>
</evidence>
<dbReference type="EMBL" id="JANBPW010003181">
    <property type="protein sequence ID" value="KAJ1938415.1"/>
    <property type="molecule type" value="Genomic_DNA"/>
</dbReference>
<keyword evidence="2" id="KW-1185">Reference proteome</keyword>
<proteinExistence type="predicted"/>
<name>A0ACC1J5S9_9FUNG</name>
<reference evidence="1" key="1">
    <citation type="submission" date="2022-07" db="EMBL/GenBank/DDBJ databases">
        <title>Phylogenomic reconstructions and comparative analyses of Kickxellomycotina fungi.</title>
        <authorList>
            <person name="Reynolds N.K."/>
            <person name="Stajich J.E."/>
            <person name="Barry K."/>
            <person name="Grigoriev I.V."/>
            <person name="Crous P."/>
            <person name="Smith M.E."/>
        </authorList>
    </citation>
    <scope>NUCLEOTIDE SEQUENCE</scope>
    <source>
        <strain evidence="1">NRRL 5244</strain>
    </source>
</reference>
<evidence type="ECO:0000313" key="1">
    <source>
        <dbReference type="EMBL" id="KAJ1938415.1"/>
    </source>
</evidence>
<feature type="non-terminal residue" evidence="1">
    <location>
        <position position="62"/>
    </location>
</feature>